<dbReference type="EMBL" id="CAJVPP010000184">
    <property type="protein sequence ID" value="CAG8452316.1"/>
    <property type="molecule type" value="Genomic_DNA"/>
</dbReference>
<proteinExistence type="predicted"/>
<gene>
    <name evidence="4" type="ORF">FMOSSE_LOCUS1589</name>
</gene>
<dbReference type="Proteomes" id="UP000789375">
    <property type="component" value="Unassembled WGS sequence"/>
</dbReference>
<dbReference type="InterPro" id="IPR051681">
    <property type="entry name" value="Ser/Thr_Kinases-Pseudokinases"/>
</dbReference>
<dbReference type="Gene3D" id="1.10.510.10">
    <property type="entry name" value="Transferase(Phosphotransferase) domain 1"/>
    <property type="match status" value="1"/>
</dbReference>
<dbReference type="Pfam" id="PF07714">
    <property type="entry name" value="PK_Tyr_Ser-Thr"/>
    <property type="match status" value="1"/>
</dbReference>
<name>A0A9N8VGJ9_FUNMO</name>
<feature type="domain" description="Protein kinase" evidence="3">
    <location>
        <begin position="71"/>
        <end position="346"/>
    </location>
</feature>
<evidence type="ECO:0000313" key="4">
    <source>
        <dbReference type="EMBL" id="CAG8452316.1"/>
    </source>
</evidence>
<dbReference type="InterPro" id="IPR011009">
    <property type="entry name" value="Kinase-like_dom_sf"/>
</dbReference>
<keyword evidence="5" id="KW-1185">Reference proteome</keyword>
<protein>
    <submittedName>
        <fullName evidence="4">2363_t:CDS:1</fullName>
    </submittedName>
</protein>
<evidence type="ECO:0000256" key="2">
    <source>
        <dbReference type="ARBA" id="ARBA00022840"/>
    </source>
</evidence>
<accession>A0A9N8VGJ9</accession>
<dbReference type="InterPro" id="IPR001245">
    <property type="entry name" value="Ser-Thr/Tyr_kinase_cat_dom"/>
</dbReference>
<sequence>MSTNQFPKQCPNCLKRYGDATRPWCKKCDFSKVFGEWTSGDEAIDELIKMTQNRQGNYDDNFLEWIPFDRIRDKQKVGQGGYGTVYSAEWIDGKRYWDQSTRARQPCKVALKCLNSGTESHQIFIEEVRSHYEVHNTSFMSNSFPMYGLSQDPDTKEYLIVMPFVENGNLRSFLNKNFHVADWEFKLQLLYSIAFRLSHIHSRNMVHRDLHGGNILVMIDKDGNGRGEITDFGLCRSTADNVEEGDVFGVLPYIAPEVLKGGTHTLASDIYAFGVIMCEMTTGQSAFCDRAHDVSLLIDILNGTQPKILDDTPKEYYQLAKRCLDADPDNRPGAWELRNFFSNRYVSKSVPPEYRVADERKKDLLPQGSHQIYHTDAIYTSRNLSFTKSVNQLKIANRNQDSSQINLQVPDDF</sequence>
<evidence type="ECO:0000259" key="3">
    <source>
        <dbReference type="PROSITE" id="PS50011"/>
    </source>
</evidence>
<evidence type="ECO:0000313" key="5">
    <source>
        <dbReference type="Proteomes" id="UP000789375"/>
    </source>
</evidence>
<dbReference type="SUPFAM" id="SSF56112">
    <property type="entry name" value="Protein kinase-like (PK-like)"/>
    <property type="match status" value="1"/>
</dbReference>
<dbReference type="GO" id="GO:0004674">
    <property type="term" value="F:protein serine/threonine kinase activity"/>
    <property type="evidence" value="ECO:0007669"/>
    <property type="project" value="TreeGrafter"/>
</dbReference>
<organism evidence="4 5">
    <name type="scientific">Funneliformis mosseae</name>
    <name type="common">Endomycorrhizal fungus</name>
    <name type="synonym">Glomus mosseae</name>
    <dbReference type="NCBI Taxonomy" id="27381"/>
    <lineage>
        <taxon>Eukaryota</taxon>
        <taxon>Fungi</taxon>
        <taxon>Fungi incertae sedis</taxon>
        <taxon>Mucoromycota</taxon>
        <taxon>Glomeromycotina</taxon>
        <taxon>Glomeromycetes</taxon>
        <taxon>Glomerales</taxon>
        <taxon>Glomeraceae</taxon>
        <taxon>Funneliformis</taxon>
    </lineage>
</organism>
<dbReference type="PANTHER" id="PTHR44329:SF298">
    <property type="entry name" value="MIXED LINEAGE KINASE DOMAIN-LIKE PROTEIN"/>
    <property type="match status" value="1"/>
</dbReference>
<evidence type="ECO:0000256" key="1">
    <source>
        <dbReference type="ARBA" id="ARBA00022741"/>
    </source>
</evidence>
<keyword evidence="1" id="KW-0547">Nucleotide-binding</keyword>
<dbReference type="GO" id="GO:0005524">
    <property type="term" value="F:ATP binding"/>
    <property type="evidence" value="ECO:0007669"/>
    <property type="project" value="UniProtKB-KW"/>
</dbReference>
<keyword evidence="2" id="KW-0067">ATP-binding</keyword>
<dbReference type="AlphaFoldDB" id="A0A9N8VGJ9"/>
<dbReference type="PRINTS" id="PR00109">
    <property type="entry name" value="TYRKINASE"/>
</dbReference>
<dbReference type="PROSITE" id="PS50011">
    <property type="entry name" value="PROTEIN_KINASE_DOM"/>
    <property type="match status" value="1"/>
</dbReference>
<dbReference type="InterPro" id="IPR000719">
    <property type="entry name" value="Prot_kinase_dom"/>
</dbReference>
<comment type="caution">
    <text evidence="4">The sequence shown here is derived from an EMBL/GenBank/DDBJ whole genome shotgun (WGS) entry which is preliminary data.</text>
</comment>
<dbReference type="PANTHER" id="PTHR44329">
    <property type="entry name" value="SERINE/THREONINE-PROTEIN KINASE TNNI3K-RELATED"/>
    <property type="match status" value="1"/>
</dbReference>
<reference evidence="4" key="1">
    <citation type="submission" date="2021-06" db="EMBL/GenBank/DDBJ databases">
        <authorList>
            <person name="Kallberg Y."/>
            <person name="Tangrot J."/>
            <person name="Rosling A."/>
        </authorList>
    </citation>
    <scope>NUCLEOTIDE SEQUENCE</scope>
    <source>
        <strain evidence="4">87-6 pot B 2015</strain>
    </source>
</reference>